<evidence type="ECO:0000256" key="8">
    <source>
        <dbReference type="RuleBase" id="RU363041"/>
    </source>
</evidence>
<feature type="transmembrane region" description="Helical" evidence="8">
    <location>
        <begin position="137"/>
        <end position="162"/>
    </location>
</feature>
<evidence type="ECO:0000256" key="4">
    <source>
        <dbReference type="ARBA" id="ARBA00022475"/>
    </source>
</evidence>
<keyword evidence="4 8" id="KW-1003">Cell membrane</keyword>
<evidence type="ECO:0000256" key="6">
    <source>
        <dbReference type="ARBA" id="ARBA00022989"/>
    </source>
</evidence>
<evidence type="ECO:0000256" key="3">
    <source>
        <dbReference type="ARBA" id="ARBA00022448"/>
    </source>
</evidence>
<feature type="transmembrane region" description="Helical" evidence="8">
    <location>
        <begin position="97"/>
        <end position="117"/>
    </location>
</feature>
<keyword evidence="11" id="KW-1185">Reference proteome</keyword>
<dbReference type="PANTHER" id="PTHR30269:SF0">
    <property type="entry name" value="MEMBRANE TRANSPORTER PROTEIN YFCA-RELATED"/>
    <property type="match status" value="1"/>
</dbReference>
<feature type="signal peptide" evidence="9">
    <location>
        <begin position="1"/>
        <end position="19"/>
    </location>
</feature>
<accession>A0A7C9GUI4</accession>
<dbReference type="OrthoDB" id="7582411at2"/>
<comment type="caution">
    <text evidence="10">The sequence shown here is derived from an EMBL/GenBank/DDBJ whole genome shotgun (WGS) entry which is preliminary data.</text>
</comment>
<keyword evidence="9" id="KW-0732">Signal</keyword>
<evidence type="ECO:0000313" key="10">
    <source>
        <dbReference type="EMBL" id="MQT16958.1"/>
    </source>
</evidence>
<evidence type="ECO:0000256" key="1">
    <source>
        <dbReference type="ARBA" id="ARBA00004651"/>
    </source>
</evidence>
<evidence type="ECO:0000256" key="2">
    <source>
        <dbReference type="ARBA" id="ARBA00009142"/>
    </source>
</evidence>
<name>A0A7C9GUI4_9SPHN</name>
<dbReference type="GO" id="GO:0005886">
    <property type="term" value="C:plasma membrane"/>
    <property type="evidence" value="ECO:0007669"/>
    <property type="project" value="UniProtKB-SubCell"/>
</dbReference>
<dbReference type="Pfam" id="PF01925">
    <property type="entry name" value="TauE"/>
    <property type="match status" value="1"/>
</dbReference>
<protein>
    <recommendedName>
        <fullName evidence="8">Probable membrane transporter protein</fullName>
    </recommendedName>
</protein>
<dbReference type="Proteomes" id="UP000481327">
    <property type="component" value="Unassembled WGS sequence"/>
</dbReference>
<dbReference type="AlphaFoldDB" id="A0A7C9GUI4"/>
<proteinExistence type="inferred from homology"/>
<dbReference type="InterPro" id="IPR002781">
    <property type="entry name" value="TM_pro_TauE-like"/>
</dbReference>
<dbReference type="InterPro" id="IPR052017">
    <property type="entry name" value="TSUP"/>
</dbReference>
<feature type="transmembrane region" description="Helical" evidence="8">
    <location>
        <begin position="70"/>
        <end position="90"/>
    </location>
</feature>
<dbReference type="PANTHER" id="PTHR30269">
    <property type="entry name" value="TRANSMEMBRANE PROTEIN YFCA"/>
    <property type="match status" value="1"/>
</dbReference>
<keyword evidence="6 8" id="KW-1133">Transmembrane helix</keyword>
<keyword evidence="5 8" id="KW-0812">Transmembrane</keyword>
<feature type="transmembrane region" description="Helical" evidence="8">
    <location>
        <begin position="174"/>
        <end position="193"/>
    </location>
</feature>
<sequence>MMLLLFAAGLWAGAQNALAGGGSFITLPALIAAGLDPKLANITSTMALFPGQITTGIAGRSLVSGTDRVAFRWLALISLVGGIAGSLLLLVTPSRAFAVMVPWLVLAATLLFAWSTFGNKPRLASQPPPAWVTVATQSIIAVYSGFFGGGAGIVTLASLTLARMPVRNAGGTKNVLVALSNLAAAAVFAFSGAVAWGQAAAIGAGSILGGYLGARALKVLPERVIKIGVIVIGAALTVGLFLRG</sequence>
<evidence type="ECO:0000256" key="9">
    <source>
        <dbReference type="SAM" id="SignalP"/>
    </source>
</evidence>
<evidence type="ECO:0000256" key="5">
    <source>
        <dbReference type="ARBA" id="ARBA00022692"/>
    </source>
</evidence>
<organism evidence="10 11">
    <name type="scientific">Sandarakinorhabdus fusca</name>
    <dbReference type="NCBI Taxonomy" id="1439888"/>
    <lineage>
        <taxon>Bacteria</taxon>
        <taxon>Pseudomonadati</taxon>
        <taxon>Pseudomonadota</taxon>
        <taxon>Alphaproteobacteria</taxon>
        <taxon>Sphingomonadales</taxon>
        <taxon>Sphingosinicellaceae</taxon>
        <taxon>Sandarakinorhabdus</taxon>
    </lineage>
</organism>
<reference evidence="10 11" key="1">
    <citation type="submission" date="2019-09" db="EMBL/GenBank/DDBJ databases">
        <title>Polymorphobacter sp. isolated from a lake in China.</title>
        <authorList>
            <person name="Liu Z."/>
        </authorList>
    </citation>
    <scope>NUCLEOTIDE SEQUENCE [LARGE SCALE GENOMIC DNA]</scope>
    <source>
        <strain evidence="10 11">D40P</strain>
    </source>
</reference>
<comment type="subcellular location">
    <subcellularLocation>
        <location evidence="1 8">Cell membrane</location>
        <topology evidence="1 8">Multi-pass membrane protein</topology>
    </subcellularLocation>
</comment>
<feature type="chain" id="PRO_5028863446" description="Probable membrane transporter protein" evidence="9">
    <location>
        <begin position="20"/>
        <end position="244"/>
    </location>
</feature>
<evidence type="ECO:0000256" key="7">
    <source>
        <dbReference type="ARBA" id="ARBA00023136"/>
    </source>
</evidence>
<dbReference type="EMBL" id="WIOL01000002">
    <property type="protein sequence ID" value="MQT16958.1"/>
    <property type="molecule type" value="Genomic_DNA"/>
</dbReference>
<comment type="similarity">
    <text evidence="2 8">Belongs to the 4-toluene sulfonate uptake permease (TSUP) (TC 2.A.102) family.</text>
</comment>
<keyword evidence="3" id="KW-0813">Transport</keyword>
<feature type="transmembrane region" description="Helical" evidence="8">
    <location>
        <begin position="224"/>
        <end position="242"/>
    </location>
</feature>
<keyword evidence="7 8" id="KW-0472">Membrane</keyword>
<evidence type="ECO:0000313" key="11">
    <source>
        <dbReference type="Proteomes" id="UP000481327"/>
    </source>
</evidence>
<gene>
    <name evidence="10" type="ORF">F3168_06765</name>
</gene>